<dbReference type="OrthoDB" id="1928808at2759"/>
<dbReference type="EMBL" id="CAJHUC010001669">
    <property type="protein sequence ID" value="CAD7701964.1"/>
    <property type="molecule type" value="Genomic_DNA"/>
</dbReference>
<dbReference type="InterPro" id="IPR013730">
    <property type="entry name" value="Fyv7/TAP26"/>
</dbReference>
<name>A0A8S1J4B4_9CHLO</name>
<comment type="caution">
    <text evidence="2">The sequence shown here is derived from an EMBL/GenBank/DDBJ whole genome shotgun (WGS) entry which is preliminary data.</text>
</comment>
<keyword evidence="3" id="KW-1185">Reference proteome</keyword>
<feature type="region of interest" description="Disordered" evidence="1">
    <location>
        <begin position="1"/>
        <end position="78"/>
    </location>
</feature>
<evidence type="ECO:0000313" key="3">
    <source>
        <dbReference type="Proteomes" id="UP000708148"/>
    </source>
</evidence>
<dbReference type="PANTHER" id="PTHR15657:SF1">
    <property type="entry name" value="THYROID TRANSCRIPTION FACTOR 1-ASSOCIATED PROTEIN 26"/>
    <property type="match status" value="1"/>
</dbReference>
<sequence>MPVNAEPARESSSEAMSESENSIKEDPNTAEVPPTIQTANRTDCADSTGANDGHQKHEPVKRQDAFGAKKRGKPQPTVEHIARAVRAQKAEQQKKREEGRQAAEERWKLRLKAEEARKKRCAKFLKKTRKGQPVMKYRIDKLLSQLQGAR</sequence>
<proteinExistence type="predicted"/>
<protein>
    <recommendedName>
        <fullName evidence="4">rRNA-processing protein FYV7</fullName>
    </recommendedName>
</protein>
<organism evidence="2 3">
    <name type="scientific">Ostreobium quekettii</name>
    <dbReference type="NCBI Taxonomy" id="121088"/>
    <lineage>
        <taxon>Eukaryota</taxon>
        <taxon>Viridiplantae</taxon>
        <taxon>Chlorophyta</taxon>
        <taxon>core chlorophytes</taxon>
        <taxon>Ulvophyceae</taxon>
        <taxon>TCBD clade</taxon>
        <taxon>Bryopsidales</taxon>
        <taxon>Ostreobineae</taxon>
        <taxon>Ostreobiaceae</taxon>
        <taxon>Ostreobium</taxon>
    </lineage>
</organism>
<reference evidence="2" key="1">
    <citation type="submission" date="2020-12" db="EMBL/GenBank/DDBJ databases">
        <authorList>
            <person name="Iha C."/>
        </authorList>
    </citation>
    <scope>NUCLEOTIDE SEQUENCE</scope>
</reference>
<dbReference type="GO" id="GO:0005634">
    <property type="term" value="C:nucleus"/>
    <property type="evidence" value="ECO:0007669"/>
    <property type="project" value="TreeGrafter"/>
</dbReference>
<evidence type="ECO:0008006" key="4">
    <source>
        <dbReference type="Google" id="ProtNLM"/>
    </source>
</evidence>
<accession>A0A8S1J4B4</accession>
<dbReference type="Pfam" id="PF08524">
    <property type="entry name" value="rRNA_processing"/>
    <property type="match status" value="1"/>
</dbReference>
<evidence type="ECO:0000256" key="1">
    <source>
        <dbReference type="SAM" id="MobiDB-lite"/>
    </source>
</evidence>
<dbReference type="Proteomes" id="UP000708148">
    <property type="component" value="Unassembled WGS sequence"/>
</dbReference>
<dbReference type="PANTHER" id="PTHR15657">
    <property type="entry name" value="THYROID TRANSCRIPTION FACTOR 1-ASSOCIATED PROTEIN 26"/>
    <property type="match status" value="1"/>
</dbReference>
<feature type="compositionally biased region" description="Basic and acidic residues" evidence="1">
    <location>
        <begin position="53"/>
        <end position="64"/>
    </location>
</feature>
<dbReference type="AlphaFoldDB" id="A0A8S1J4B4"/>
<gene>
    <name evidence="2" type="ORF">OSTQU699_LOCUS7321</name>
</gene>
<evidence type="ECO:0000313" key="2">
    <source>
        <dbReference type="EMBL" id="CAD7701964.1"/>
    </source>
</evidence>